<keyword evidence="3" id="KW-1185">Reference proteome</keyword>
<evidence type="ECO:0000259" key="1">
    <source>
        <dbReference type="PROSITE" id="PS50011"/>
    </source>
</evidence>
<name>A0A367L2X9_9HYPO</name>
<dbReference type="AlphaFoldDB" id="A0A367L2X9"/>
<dbReference type="OrthoDB" id="4926630at2759"/>
<dbReference type="Proteomes" id="UP000253664">
    <property type="component" value="Unassembled WGS sequence"/>
</dbReference>
<dbReference type="PROSITE" id="PS50011">
    <property type="entry name" value="PROTEIN_KINASE_DOM"/>
    <property type="match status" value="1"/>
</dbReference>
<dbReference type="GO" id="GO:0005524">
    <property type="term" value="F:ATP binding"/>
    <property type="evidence" value="ECO:0007669"/>
    <property type="project" value="InterPro"/>
</dbReference>
<dbReference type="InterPro" id="IPR011009">
    <property type="entry name" value="Kinase-like_dom_sf"/>
</dbReference>
<evidence type="ECO:0000313" key="3">
    <source>
        <dbReference type="Proteomes" id="UP000253664"/>
    </source>
</evidence>
<proteinExistence type="predicted"/>
<feature type="domain" description="Protein kinase" evidence="1">
    <location>
        <begin position="334"/>
        <end position="634"/>
    </location>
</feature>
<gene>
    <name evidence="2" type="ORF">L249_4783</name>
</gene>
<dbReference type="Pfam" id="PF00069">
    <property type="entry name" value="Pkinase"/>
    <property type="match status" value="1"/>
</dbReference>
<dbReference type="InterPro" id="IPR000719">
    <property type="entry name" value="Prot_kinase_dom"/>
</dbReference>
<reference evidence="2 3" key="1">
    <citation type="journal article" date="2015" name="BMC Genomics">
        <title>Insights from the genome of Ophiocordyceps polyrhachis-furcata to pathogenicity and host specificity in insect fungi.</title>
        <authorList>
            <person name="Wichadakul D."/>
            <person name="Kobmoo N."/>
            <person name="Ingsriswang S."/>
            <person name="Tangphatsornruang S."/>
            <person name="Chantasingh D."/>
            <person name="Luangsa-ard J.J."/>
            <person name="Eurwilaichitr L."/>
        </authorList>
    </citation>
    <scope>NUCLEOTIDE SEQUENCE [LARGE SCALE GENOMIC DNA]</scope>
    <source>
        <strain evidence="2 3">BCC 54312</strain>
    </source>
</reference>
<comment type="caution">
    <text evidence="2">The sequence shown here is derived from an EMBL/GenBank/DDBJ whole genome shotgun (WGS) entry which is preliminary data.</text>
</comment>
<dbReference type="SUPFAM" id="SSF56112">
    <property type="entry name" value="Protein kinase-like (PK-like)"/>
    <property type="match status" value="1"/>
</dbReference>
<dbReference type="EMBL" id="LKCN02000018">
    <property type="protein sequence ID" value="RCI08790.1"/>
    <property type="molecule type" value="Genomic_DNA"/>
</dbReference>
<evidence type="ECO:0000313" key="2">
    <source>
        <dbReference type="EMBL" id="RCI08790.1"/>
    </source>
</evidence>
<dbReference type="PANTHER" id="PTHR24359:SF1">
    <property type="entry name" value="INHIBITOR OF NUCLEAR FACTOR KAPPA-B KINASE EPSILON SUBUNIT HOMOLOG 1-RELATED"/>
    <property type="match status" value="1"/>
</dbReference>
<organism evidence="2 3">
    <name type="scientific">Ophiocordyceps polyrhachis-furcata BCC 54312</name>
    <dbReference type="NCBI Taxonomy" id="1330021"/>
    <lineage>
        <taxon>Eukaryota</taxon>
        <taxon>Fungi</taxon>
        <taxon>Dikarya</taxon>
        <taxon>Ascomycota</taxon>
        <taxon>Pezizomycotina</taxon>
        <taxon>Sordariomycetes</taxon>
        <taxon>Hypocreomycetidae</taxon>
        <taxon>Hypocreales</taxon>
        <taxon>Ophiocordycipitaceae</taxon>
        <taxon>Ophiocordyceps</taxon>
    </lineage>
</organism>
<dbReference type="PANTHER" id="PTHR24359">
    <property type="entry name" value="SERINE/THREONINE-PROTEIN KINASE SBK1"/>
    <property type="match status" value="1"/>
</dbReference>
<accession>A0A367L2X9</accession>
<dbReference type="GO" id="GO:0004674">
    <property type="term" value="F:protein serine/threonine kinase activity"/>
    <property type="evidence" value="ECO:0007669"/>
    <property type="project" value="TreeGrafter"/>
</dbReference>
<protein>
    <recommendedName>
        <fullName evidence="1">Protein kinase domain-containing protein</fullName>
    </recommendedName>
</protein>
<sequence>MPDVEEKSVGHVNDIHLEKLPELISYVTGAFAHILCHRDVPHRLRTSLDKQAARFKGWSFVAGFSVNNHAAGRLGNAPAMLGALLAALEYLSIQLRTVDSHLDGQKTPSDGASSLDATLEIESAITTLHQLSISYRRTVLPSPADLLVQLHQSHGQDATAELSIKLLSKRLWSAFSSGYFIPDESLRNVVDEVSTQQVLFETFPEFHSTKFEAYSKLVCQEPGLRKIFALLVLLRKVSALESFIESSINDGCLPLPANGNQLRPSLTDDETRDQFVQLQWLLLAPQLIRNHDNDTASLHRSAIVPCLEAVVIPKFNDNLTDQTSTQTIVLESSPVWKVKIHPGHIAASRRRDVPLCALKQLKGLSKRDAVCEIANLKELRYLTRPQEHMVELLDSFFYRDNFYLVFDWAQDNLLQYWRRNAEPESTKGLFRWASSQMLGLSQGLAAFHDELRGFHGDITPHNILRFTKSDSPRSYGILKLSDFGLAQFLGRGDQEEHFYDMHCDPTYQPPECQPPEEPGDVHTNVTQKSDIWSLGCVYMNFVTWLLRGSKGVEEFSRQRLDEHGTDLQINSFFKVTGEARPVLKATVIRRIEEFESLEKQTQFTLNVMRIIKDNMLTLNPRTRLSCRALSDRLLDIDKKCQDEQHGPGEEMAVLVQAPWVECHMSKAYIKRKVMQRLLKKMFPQISQVIRLRDDCWVLRLPRGITQFGTKLSMASERSGRIGG</sequence>
<dbReference type="SMART" id="SM00220">
    <property type="entry name" value="S_TKc"/>
    <property type="match status" value="1"/>
</dbReference>
<dbReference type="Gene3D" id="1.10.510.10">
    <property type="entry name" value="Transferase(Phosphotransferase) domain 1"/>
    <property type="match status" value="1"/>
</dbReference>